<evidence type="ECO:0000313" key="2">
    <source>
        <dbReference type="EMBL" id="GEO88470.1"/>
    </source>
</evidence>
<organism evidence="2 3">
    <name type="scientific">Aeromicrobium flavum</name>
    <dbReference type="NCBI Taxonomy" id="416568"/>
    <lineage>
        <taxon>Bacteria</taxon>
        <taxon>Bacillati</taxon>
        <taxon>Actinomycetota</taxon>
        <taxon>Actinomycetes</taxon>
        <taxon>Propionibacteriales</taxon>
        <taxon>Nocardioidaceae</taxon>
        <taxon>Aeromicrobium</taxon>
    </lineage>
</organism>
<proteinExistence type="inferred from homology"/>
<evidence type="ECO:0000313" key="3">
    <source>
        <dbReference type="Proteomes" id="UP000321769"/>
    </source>
</evidence>
<dbReference type="Proteomes" id="UP000321769">
    <property type="component" value="Unassembled WGS sequence"/>
</dbReference>
<gene>
    <name evidence="2" type="ORF">AFL01nite_07970</name>
</gene>
<dbReference type="EMBL" id="BJZQ01000002">
    <property type="protein sequence ID" value="GEO88470.1"/>
    <property type="molecule type" value="Genomic_DNA"/>
</dbReference>
<dbReference type="AlphaFoldDB" id="A0A512HSV6"/>
<keyword evidence="3" id="KW-1185">Reference proteome</keyword>
<comment type="similarity">
    <text evidence="1">Belongs to the Rv0495c family.</text>
</comment>
<evidence type="ECO:0008006" key="4">
    <source>
        <dbReference type="Google" id="ProtNLM"/>
    </source>
</evidence>
<dbReference type="InterPro" id="IPR021458">
    <property type="entry name" value="Rv0495c"/>
</dbReference>
<accession>A0A512HSV6</accession>
<sequence length="254" mass="27707">MTYPVSVAEVDLGFPRSFVEFANPDDATEVFRCDLTWLTSRWTCIFGAGCPGIYATAPDSGCCTLGAHFSDADDHARVAAFVERLDPTEWELHDLGHRDGWTERDADGELKTRVADGACIFHNSRDFPGGYGCALHAHALATGIEPHTTKPDVCWQLPLRRSFREVDPGDGSTYTEVSIGEYTRAGWGPGGADLDWYCSSNTDAHVAADPVYIGNRAELTELMGAAGYLELVDHCERFVSAGRPVPHPADGRRP</sequence>
<evidence type="ECO:0000256" key="1">
    <source>
        <dbReference type="ARBA" id="ARBA00093770"/>
    </source>
</evidence>
<protein>
    <recommendedName>
        <fullName evidence="4">DUF3109 domain-containing protein</fullName>
    </recommendedName>
</protein>
<reference evidence="2 3" key="1">
    <citation type="submission" date="2019-07" db="EMBL/GenBank/DDBJ databases">
        <title>Whole genome shotgun sequence of Aeromicrobium flavum NBRC 107625.</title>
        <authorList>
            <person name="Hosoyama A."/>
            <person name="Uohara A."/>
            <person name="Ohji S."/>
            <person name="Ichikawa N."/>
        </authorList>
    </citation>
    <scope>NUCLEOTIDE SEQUENCE [LARGE SCALE GENOMIC DNA]</scope>
    <source>
        <strain evidence="2 3">NBRC 107625</strain>
    </source>
</reference>
<name>A0A512HSV6_9ACTN</name>
<comment type="caution">
    <text evidence="2">The sequence shown here is derived from an EMBL/GenBank/DDBJ whole genome shotgun (WGS) entry which is preliminary data.</text>
</comment>
<dbReference type="Pfam" id="PF11307">
    <property type="entry name" value="DUF3109"/>
    <property type="match status" value="1"/>
</dbReference>